<evidence type="ECO:0000313" key="3">
    <source>
        <dbReference type="EMBL" id="MBP0456701.1"/>
    </source>
</evidence>
<dbReference type="InterPro" id="IPR036411">
    <property type="entry name" value="TorD-like_sf"/>
</dbReference>
<dbReference type="SUPFAM" id="SSF89155">
    <property type="entry name" value="TorD-like"/>
    <property type="match status" value="1"/>
</dbReference>
<evidence type="ECO:0000256" key="1">
    <source>
        <dbReference type="ARBA" id="ARBA00023063"/>
    </source>
</evidence>
<evidence type="ECO:0000256" key="2">
    <source>
        <dbReference type="SAM" id="MobiDB-lite"/>
    </source>
</evidence>
<gene>
    <name evidence="3" type="primary">narJ</name>
    <name evidence="3" type="ORF">JFN87_04170</name>
</gene>
<dbReference type="PANTHER" id="PTHR43680:SF2">
    <property type="entry name" value="NITRATE REDUCTASE MOLYBDENUM COFACTOR ASSEMBLY CHAPERONE NARJ"/>
    <property type="match status" value="1"/>
</dbReference>
<keyword evidence="1" id="KW-0534">Nitrate assimilation</keyword>
<dbReference type="AlphaFoldDB" id="A0A940MA53"/>
<keyword evidence="4" id="KW-1185">Reference proteome</keyword>
<dbReference type="GO" id="GO:0051131">
    <property type="term" value="P:chaperone-mediated protein complex assembly"/>
    <property type="evidence" value="ECO:0007669"/>
    <property type="project" value="InterPro"/>
</dbReference>
<dbReference type="EMBL" id="JAGIQL010000009">
    <property type="protein sequence ID" value="MBP0456701.1"/>
    <property type="molecule type" value="Genomic_DNA"/>
</dbReference>
<dbReference type="Proteomes" id="UP000670475">
    <property type="component" value="Unassembled WGS sequence"/>
</dbReference>
<comment type="caution">
    <text evidence="3">The sequence shown here is derived from an EMBL/GenBank/DDBJ whole genome shotgun (WGS) entry which is preliminary data.</text>
</comment>
<dbReference type="Gene3D" id="1.10.3480.10">
    <property type="entry name" value="TorD-like"/>
    <property type="match status" value="1"/>
</dbReference>
<accession>A0A940MA53</accession>
<dbReference type="InterPro" id="IPR020945">
    <property type="entry name" value="DMSO/NO3_reduct_chaperone"/>
</dbReference>
<dbReference type="GO" id="GO:0016530">
    <property type="term" value="F:metallochaperone activity"/>
    <property type="evidence" value="ECO:0007669"/>
    <property type="project" value="TreeGrafter"/>
</dbReference>
<protein>
    <submittedName>
        <fullName evidence="3">Nitrate reductase molybdenum cofactor assembly chaperone</fullName>
    </submittedName>
</protein>
<name>A0A940MA53_9ACTN</name>
<dbReference type="Pfam" id="PF02613">
    <property type="entry name" value="Nitrate_red_del"/>
    <property type="match status" value="1"/>
</dbReference>
<dbReference type="GO" id="GO:0051082">
    <property type="term" value="F:unfolded protein binding"/>
    <property type="evidence" value="ECO:0007669"/>
    <property type="project" value="InterPro"/>
</dbReference>
<reference evidence="3" key="1">
    <citation type="submission" date="2021-03" db="EMBL/GenBank/DDBJ databases">
        <title>Whole genome sequence of Streptomyces bomunensis MMS17-BM035.</title>
        <authorList>
            <person name="Lee J.H."/>
        </authorList>
    </citation>
    <scope>NUCLEOTIDE SEQUENCE</scope>
    <source>
        <strain evidence="3">MMS17-BM035</strain>
    </source>
</reference>
<dbReference type="PANTHER" id="PTHR43680">
    <property type="entry name" value="NITRATE REDUCTASE MOLYBDENUM COFACTOR ASSEMBLY CHAPERONE"/>
    <property type="match status" value="1"/>
</dbReference>
<dbReference type="GO" id="GO:0042128">
    <property type="term" value="P:nitrate assimilation"/>
    <property type="evidence" value="ECO:0007669"/>
    <property type="project" value="UniProtKB-KW"/>
</dbReference>
<dbReference type="NCBIfam" id="TIGR00684">
    <property type="entry name" value="narJ"/>
    <property type="match status" value="1"/>
</dbReference>
<feature type="region of interest" description="Disordered" evidence="2">
    <location>
        <begin position="181"/>
        <end position="214"/>
    </location>
</feature>
<organism evidence="3 4">
    <name type="scientific">Streptomyces montanisoli</name>
    <dbReference type="NCBI Taxonomy" id="2798581"/>
    <lineage>
        <taxon>Bacteria</taxon>
        <taxon>Bacillati</taxon>
        <taxon>Actinomycetota</taxon>
        <taxon>Actinomycetes</taxon>
        <taxon>Kitasatosporales</taxon>
        <taxon>Streptomycetaceae</taxon>
        <taxon>Streptomyces</taxon>
    </lineage>
</organism>
<dbReference type="InterPro" id="IPR003765">
    <property type="entry name" value="NO3_reductase_chaperone_NarJ"/>
</dbReference>
<dbReference type="RefSeq" id="WP_209338486.1">
    <property type="nucleotide sequence ID" value="NZ_JAGIQL010000009.1"/>
</dbReference>
<sequence length="214" mass="23014">MNRPAVLQAASLLLGHPDEGWPGLLDTVRGALTPLDAPEAVPLLRFCDAVDGTPALELSARYVATFDRSRRRCLYLTYYTDGDTRRRGASLAAIKSRYRAEGWQPPDDELPDFLPLVLEFAARCPGPGTALLVEHRAAVEVLRYALGSYLSPYADVLRAVCDCLPGAGPSCHEEALRLARSGPPAESVGAGPQSVALDPFPVRPAGLDPRGARR</sequence>
<proteinExistence type="predicted"/>
<evidence type="ECO:0000313" key="4">
    <source>
        <dbReference type="Proteomes" id="UP000670475"/>
    </source>
</evidence>